<evidence type="ECO:0000259" key="5">
    <source>
        <dbReference type="Pfam" id="PF16640"/>
    </source>
</evidence>
<comment type="similarity">
    <text evidence="1">Belongs to the ice-binding protein family.</text>
</comment>
<evidence type="ECO:0000313" key="7">
    <source>
        <dbReference type="Proteomes" id="UP000198282"/>
    </source>
</evidence>
<dbReference type="InterPro" id="IPR013783">
    <property type="entry name" value="Ig-like_fold"/>
</dbReference>
<dbReference type="OrthoDB" id="2082707at2"/>
<evidence type="ECO:0000256" key="4">
    <source>
        <dbReference type="SAM" id="SignalP"/>
    </source>
</evidence>
<sequence>MINAIRPRAGRHPLRFRLATALTCMLATGIVVTTPHTASAVAAPVPLGAATNFAVLAASTVTNTGPSIITGDLGVSPGTAVTGFPPGVVIGGTVHSNDAAAIAAQAALTTAYNNAAGQPADATIPTELGGTTRTPGVYNSAAGTFGITGNLTLNAQGNPNAIFIFKAASTLITASGSTVTLIGGAQACNVFWQVGSSATLGTNSSFVGTILAQASITATTGVTVNGRLLARTAAVTLDTNTVTRPLCQVPPPGTTTMTLISSCPVRRGGPIVLVATVRSSNGTVPTGTVFFRDRGVVVGSAPLVASGVGTARATIAPNLPRDRTARITATYTGTLLVGPSTSNVLIQRVGEDGRCPSPRKHRPVNNTNNNNNAGPRA</sequence>
<feature type="domain" description="Bacterial Ig-like" evidence="5">
    <location>
        <begin position="264"/>
        <end position="349"/>
    </location>
</feature>
<gene>
    <name evidence="6" type="ORF">SAMN05216276_107931</name>
</gene>
<dbReference type="EMBL" id="FZOD01000079">
    <property type="protein sequence ID" value="SNT60796.1"/>
    <property type="molecule type" value="Genomic_DNA"/>
</dbReference>
<dbReference type="Pfam" id="PF11999">
    <property type="entry name" value="Ice_binding"/>
    <property type="match status" value="1"/>
</dbReference>
<feature type="compositionally biased region" description="Low complexity" evidence="3">
    <location>
        <begin position="365"/>
        <end position="377"/>
    </location>
</feature>
<evidence type="ECO:0000256" key="3">
    <source>
        <dbReference type="SAM" id="MobiDB-lite"/>
    </source>
</evidence>
<dbReference type="GO" id="GO:0005975">
    <property type="term" value="P:carbohydrate metabolic process"/>
    <property type="evidence" value="ECO:0007669"/>
    <property type="project" value="UniProtKB-ARBA"/>
</dbReference>
<dbReference type="RefSeq" id="WP_143653589.1">
    <property type="nucleotide sequence ID" value="NZ_FZOD01000079.1"/>
</dbReference>
<dbReference type="InterPro" id="IPR021884">
    <property type="entry name" value="Ice-bd_prot"/>
</dbReference>
<proteinExistence type="inferred from homology"/>
<reference evidence="6 7" key="1">
    <citation type="submission" date="2017-06" db="EMBL/GenBank/DDBJ databases">
        <authorList>
            <person name="Kim H.J."/>
            <person name="Triplett B.A."/>
        </authorList>
    </citation>
    <scope>NUCLEOTIDE SEQUENCE [LARGE SCALE GENOMIC DNA]</scope>
    <source>
        <strain evidence="6 7">CGMCC 4.2132</strain>
    </source>
</reference>
<feature type="region of interest" description="Disordered" evidence="3">
    <location>
        <begin position="351"/>
        <end position="377"/>
    </location>
</feature>
<accession>A0A239P121</accession>
<organism evidence="6 7">
    <name type="scientific">Streptosporangium subroseum</name>
    <dbReference type="NCBI Taxonomy" id="106412"/>
    <lineage>
        <taxon>Bacteria</taxon>
        <taxon>Bacillati</taxon>
        <taxon>Actinomycetota</taxon>
        <taxon>Actinomycetes</taxon>
        <taxon>Streptosporangiales</taxon>
        <taxon>Streptosporangiaceae</taxon>
        <taxon>Streptosporangium</taxon>
    </lineage>
</organism>
<name>A0A239P121_9ACTN</name>
<dbReference type="Proteomes" id="UP000198282">
    <property type="component" value="Unassembled WGS sequence"/>
</dbReference>
<evidence type="ECO:0000256" key="1">
    <source>
        <dbReference type="ARBA" id="ARBA00005445"/>
    </source>
</evidence>
<dbReference type="Gene3D" id="2.60.40.10">
    <property type="entry name" value="Immunoglobulins"/>
    <property type="match status" value="1"/>
</dbReference>
<feature type="signal peptide" evidence="4">
    <location>
        <begin position="1"/>
        <end position="40"/>
    </location>
</feature>
<keyword evidence="7" id="KW-1185">Reference proteome</keyword>
<dbReference type="InterPro" id="IPR032109">
    <property type="entry name" value="Big_3_5"/>
</dbReference>
<dbReference type="Pfam" id="PF16640">
    <property type="entry name" value="Big_3_5"/>
    <property type="match status" value="1"/>
</dbReference>
<keyword evidence="2 4" id="KW-0732">Signal</keyword>
<feature type="chain" id="PRO_5012896054" evidence="4">
    <location>
        <begin position="41"/>
        <end position="377"/>
    </location>
</feature>
<dbReference type="AlphaFoldDB" id="A0A239P121"/>
<evidence type="ECO:0000256" key="2">
    <source>
        <dbReference type="ARBA" id="ARBA00022729"/>
    </source>
</evidence>
<protein>
    <submittedName>
        <fullName evidence="6">Ig-like domain (Group 3)</fullName>
    </submittedName>
</protein>
<evidence type="ECO:0000313" key="6">
    <source>
        <dbReference type="EMBL" id="SNT60796.1"/>
    </source>
</evidence>